<evidence type="ECO:0000313" key="1">
    <source>
        <dbReference type="EMBL" id="PIY88422.1"/>
    </source>
</evidence>
<dbReference type="CDD" id="cd00838">
    <property type="entry name" value="MPP_superfamily"/>
    <property type="match status" value="1"/>
</dbReference>
<dbReference type="SUPFAM" id="SSF56300">
    <property type="entry name" value="Metallo-dependent phosphatases"/>
    <property type="match status" value="1"/>
</dbReference>
<dbReference type="Proteomes" id="UP000230767">
    <property type="component" value="Unassembled WGS sequence"/>
</dbReference>
<evidence type="ECO:0008006" key="3">
    <source>
        <dbReference type="Google" id="ProtNLM"/>
    </source>
</evidence>
<comment type="caution">
    <text evidence="1">The sequence shown here is derived from an EMBL/GenBank/DDBJ whole genome shotgun (WGS) entry which is preliminary data.</text>
</comment>
<sequence length="682" mass="79364">MTEDRNSGNNLPEKENRLLELLQKGPSTITEVSETFNIPKEDVFDFLDEVRDSIYQKTGYIVELEKKARRIFLRKEAVPRQVIKLPKVTSRIVKILITSDWGWGLKTQQEDLVETAFREAEKEEPEVWFSLVAGNFCAGKPSPREREDYFLTTFEEQLEYLVRHFPKSSFKHYLINSWRELSWKKPRTMGEALAERREDIKCYGNHRASFLVGRDTFLILSHIERDPSFYTISHGLQVSMERYQDATEYIYLKENTPDILLLGGINVDVEIPPKLPLKKERENNFYGIALSSLCTATSFQLSRSGRRAVPFALGYLILILEFDEKGYLKGEPIFDVRSLTGYQKKDSYLDDVVSSPELNDEQRRLIISLNEKPMSRGELSKNLKKSIPHALGVIKQLQEKGYKIIEIETEKRFKLMKPLKERFKPVSINIENKTKIAAFGDTHLGHRNERPDLLGKVYQIAEERGVDRIFHCGDVFDGRASYPLQEWELIYHLADEQRDHGLEIWPKSKIWTDFIRGSAGHETAFLKSGYDIVRDFCELAWYRYRRKLRYLGGITGVSEINKIRFQLLHPRGGIPRGISYRPQILVEEIVKDIEKYSREKNLISGHLHVAAAMNYKGIFTLMVPCLQDTTDYLKSGGHISWLGMWICEVFMDKFGNIVRTIREYVPFEPREEIPKRIKGGRK</sequence>
<organism evidence="1 2">
    <name type="scientific">Candidatus Nealsonbacteria bacterium CG_4_10_14_0_8_um_filter_37_14</name>
    <dbReference type="NCBI Taxonomy" id="1974684"/>
    <lineage>
        <taxon>Bacteria</taxon>
        <taxon>Candidatus Nealsoniibacteriota</taxon>
    </lineage>
</organism>
<dbReference type="EMBL" id="PFLW01000093">
    <property type="protein sequence ID" value="PIY88422.1"/>
    <property type="molecule type" value="Genomic_DNA"/>
</dbReference>
<dbReference type="AlphaFoldDB" id="A0A2M7R558"/>
<evidence type="ECO:0000313" key="2">
    <source>
        <dbReference type="Proteomes" id="UP000230767"/>
    </source>
</evidence>
<proteinExistence type="predicted"/>
<accession>A0A2M7R558</accession>
<name>A0A2M7R558_9BACT</name>
<dbReference type="Gene3D" id="3.60.21.10">
    <property type="match status" value="1"/>
</dbReference>
<gene>
    <name evidence="1" type="ORF">COY73_03935</name>
</gene>
<reference evidence="2" key="1">
    <citation type="submission" date="2017-09" db="EMBL/GenBank/DDBJ databases">
        <title>Depth-based differentiation of microbial function through sediment-hosted aquifers and enrichment of novel symbionts in the deep terrestrial subsurface.</title>
        <authorList>
            <person name="Probst A.J."/>
            <person name="Ladd B."/>
            <person name="Jarett J.K."/>
            <person name="Geller-Mcgrath D.E."/>
            <person name="Sieber C.M.K."/>
            <person name="Emerson J.B."/>
            <person name="Anantharaman K."/>
            <person name="Thomas B.C."/>
            <person name="Malmstrom R."/>
            <person name="Stieglmeier M."/>
            <person name="Klingl A."/>
            <person name="Woyke T."/>
            <person name="Ryan C.M."/>
            <person name="Banfield J.F."/>
        </authorList>
    </citation>
    <scope>NUCLEOTIDE SEQUENCE [LARGE SCALE GENOMIC DNA]</scope>
</reference>
<dbReference type="InterPro" id="IPR029052">
    <property type="entry name" value="Metallo-depent_PP-like"/>
</dbReference>
<protein>
    <recommendedName>
        <fullName evidence="3">Calcineurin-like phosphoesterase domain-containing protein</fullName>
    </recommendedName>
</protein>